<dbReference type="SUPFAM" id="SSF64518">
    <property type="entry name" value="Phase 1 flagellin"/>
    <property type="match status" value="1"/>
</dbReference>
<evidence type="ECO:0000256" key="7">
    <source>
        <dbReference type="SAM" id="MobiDB-lite"/>
    </source>
</evidence>
<feature type="region of interest" description="Disordered" evidence="7">
    <location>
        <begin position="312"/>
        <end position="335"/>
    </location>
</feature>
<dbReference type="PANTHER" id="PTHR30033:SF1">
    <property type="entry name" value="FLAGELLAR HOOK-ASSOCIATED PROTEIN 1"/>
    <property type="match status" value="1"/>
</dbReference>
<dbReference type="InterPro" id="IPR001444">
    <property type="entry name" value="Flag_bb_rod_N"/>
</dbReference>
<comment type="similarity">
    <text evidence="3">Belongs to the flagella basal body rod proteins family.</text>
</comment>
<evidence type="ECO:0000313" key="11">
    <source>
        <dbReference type="EMBL" id="SFK78355.1"/>
    </source>
</evidence>
<dbReference type="PANTHER" id="PTHR30033">
    <property type="entry name" value="FLAGELLAR HOOK-ASSOCIATED PROTEIN 1"/>
    <property type="match status" value="1"/>
</dbReference>
<proteinExistence type="inferred from homology"/>
<dbReference type="InterPro" id="IPR002371">
    <property type="entry name" value="FlgK"/>
</dbReference>
<evidence type="ECO:0000313" key="12">
    <source>
        <dbReference type="Proteomes" id="UP000199598"/>
    </source>
</evidence>
<evidence type="ECO:0000256" key="2">
    <source>
        <dbReference type="ARBA" id="ARBA00004613"/>
    </source>
</evidence>
<keyword evidence="12" id="KW-1185">Reference proteome</keyword>
<organism evidence="11 12">
    <name type="scientific">Pseudovibrio ascidiaceicola</name>
    <dbReference type="NCBI Taxonomy" id="285279"/>
    <lineage>
        <taxon>Bacteria</taxon>
        <taxon>Pseudomonadati</taxon>
        <taxon>Pseudomonadota</taxon>
        <taxon>Alphaproteobacteria</taxon>
        <taxon>Hyphomicrobiales</taxon>
        <taxon>Stappiaceae</taxon>
        <taxon>Pseudovibrio</taxon>
    </lineage>
</organism>
<protein>
    <recommendedName>
        <fullName evidence="4">Flagellar hook-associated protein 1</fullName>
    </recommendedName>
</protein>
<evidence type="ECO:0000256" key="5">
    <source>
        <dbReference type="ARBA" id="ARBA00022525"/>
    </source>
</evidence>
<dbReference type="PRINTS" id="PR01005">
    <property type="entry name" value="FLGHOOKAP1"/>
</dbReference>
<dbReference type="EMBL" id="FOSK01000009">
    <property type="protein sequence ID" value="SFK78355.1"/>
    <property type="molecule type" value="Genomic_DNA"/>
</dbReference>
<comment type="caution">
    <text evidence="11">The sequence shown here is derived from an EMBL/GenBank/DDBJ whole genome shotgun (WGS) entry which is preliminary data.</text>
</comment>
<evidence type="ECO:0000259" key="9">
    <source>
        <dbReference type="Pfam" id="PF06429"/>
    </source>
</evidence>
<feature type="domain" description="Flagellar hook-associated protein FlgK helical" evidence="10">
    <location>
        <begin position="91"/>
        <end position="320"/>
    </location>
</feature>
<dbReference type="Pfam" id="PF22638">
    <property type="entry name" value="FlgK_D1"/>
    <property type="match status" value="1"/>
</dbReference>
<keyword evidence="11" id="KW-0969">Cilium</keyword>
<dbReference type="InterPro" id="IPR053927">
    <property type="entry name" value="FlgK_helical"/>
</dbReference>
<feature type="domain" description="Flagellar basal body rod protein N-terminal" evidence="8">
    <location>
        <begin position="7"/>
        <end position="37"/>
    </location>
</feature>
<reference evidence="11 12" key="1">
    <citation type="submission" date="2016-10" db="EMBL/GenBank/DDBJ databases">
        <authorList>
            <person name="Varghese N."/>
            <person name="Submissions S."/>
        </authorList>
    </citation>
    <scope>NUCLEOTIDE SEQUENCE [LARGE SCALE GENOMIC DNA]</scope>
    <source>
        <strain evidence="11 12">DSM 16392</strain>
    </source>
</reference>
<sequence length="614" mass="64815">MGLGAALNAAMSGLSLTKAQLAVTSRNVANANVDGYTLKTIVGTEVHNTSTSSSSVLTNQVQRQVNTQLQSAYWESLSDTAYATQYNEYITQLDQMFGKVGDPSSIPSLMNNFTNALTSLATDPSSQSAQEVAVNAAEELSRSINNSAKQVQEMRRDADAGIADEVTQVNSILKEIESLEDTIVVERSAGRETVHLHDQMDRQLEALTEKMDVEIKQDNDGLLRISTKSGTTLYNDRASELQFTPRPTLGVGVEGNPIEVKSQSGAVMELSTFDLKSGSMGALVELRDNTLPETQARLDELASQMALSLSQQTSEGVAADDGGAPPAATGLSVDTSKLQSSGDTIELEFDVNGESRKVTFVAVTDPSLLPLSSDVTADSNDIVHGIVIPATSTALESQISSALGAGFDVSVDAAGELKVLSPTSPGTIEITGLTAKNTRTVTAADGAEIPLFVDTKGDGGPYTGALEDGGQKTGFAQRMTVNKAIVDDPSLLAGEPDKQSSERANLLKSRLTETEYTYAPSSGIGAKNAPYVGTISDFGIETVVKQSQIASAATSAASNSKAVTSIAKNAYENSYKVDVDEELVKLTELQNAYAANARVLSAIDEMYDTLFRIA</sequence>
<accession>A0A1I4CBN6</accession>
<keyword evidence="5" id="KW-0964">Secreted</keyword>
<feature type="compositionally biased region" description="Low complexity" evidence="7">
    <location>
        <begin position="319"/>
        <end position="328"/>
    </location>
</feature>
<keyword evidence="11" id="KW-0966">Cell projection</keyword>
<evidence type="ECO:0000256" key="1">
    <source>
        <dbReference type="ARBA" id="ARBA00004117"/>
    </source>
</evidence>
<evidence type="ECO:0000259" key="10">
    <source>
        <dbReference type="Pfam" id="PF22638"/>
    </source>
</evidence>
<dbReference type="RefSeq" id="WP_093521255.1">
    <property type="nucleotide sequence ID" value="NZ_FOSK01000009.1"/>
</dbReference>
<evidence type="ECO:0000256" key="6">
    <source>
        <dbReference type="ARBA" id="ARBA00023143"/>
    </source>
</evidence>
<dbReference type="NCBIfam" id="TIGR02492">
    <property type="entry name" value="flgK_ends"/>
    <property type="match status" value="1"/>
</dbReference>
<keyword evidence="11" id="KW-0282">Flagellum</keyword>
<dbReference type="Pfam" id="PF06429">
    <property type="entry name" value="Flg_bbr_C"/>
    <property type="match status" value="1"/>
</dbReference>
<dbReference type="Pfam" id="PF00460">
    <property type="entry name" value="Flg_bb_rod"/>
    <property type="match status" value="1"/>
</dbReference>
<keyword evidence="6" id="KW-0975">Bacterial flagellum</keyword>
<evidence type="ECO:0000256" key="4">
    <source>
        <dbReference type="ARBA" id="ARBA00016244"/>
    </source>
</evidence>
<dbReference type="InterPro" id="IPR010930">
    <property type="entry name" value="Flg_bb/hook_C_dom"/>
</dbReference>
<gene>
    <name evidence="11" type="ORF">SAMN04488518_10955</name>
</gene>
<comment type="subcellular location">
    <subcellularLocation>
        <location evidence="1">Bacterial flagellum basal body</location>
    </subcellularLocation>
    <subcellularLocation>
        <location evidence="2">Secreted</location>
    </subcellularLocation>
</comment>
<feature type="domain" description="Flagellar basal-body/hook protein C-terminal" evidence="9">
    <location>
        <begin position="575"/>
        <end position="611"/>
    </location>
</feature>
<evidence type="ECO:0000256" key="3">
    <source>
        <dbReference type="ARBA" id="ARBA00009677"/>
    </source>
</evidence>
<evidence type="ECO:0000259" key="8">
    <source>
        <dbReference type="Pfam" id="PF00460"/>
    </source>
</evidence>
<name>A0A1I4CBN6_9HYPH</name>
<dbReference type="Proteomes" id="UP000199598">
    <property type="component" value="Unassembled WGS sequence"/>
</dbReference>